<evidence type="ECO:0000256" key="1">
    <source>
        <dbReference type="ARBA" id="ARBA00007623"/>
    </source>
</evidence>
<dbReference type="SMART" id="SM00230">
    <property type="entry name" value="CysPc"/>
    <property type="match status" value="1"/>
</dbReference>
<dbReference type="InterPro" id="IPR001300">
    <property type="entry name" value="Peptidase_C2_calpain_cat"/>
</dbReference>
<dbReference type="Proteomes" id="UP000515908">
    <property type="component" value="Chromosome 16"/>
</dbReference>
<feature type="domain" description="Calpain catalytic" evidence="5">
    <location>
        <begin position="284"/>
        <end position="603"/>
    </location>
</feature>
<dbReference type="InterPro" id="IPR038765">
    <property type="entry name" value="Papain-like_cys_pep_sf"/>
</dbReference>
<evidence type="ECO:0000259" key="5">
    <source>
        <dbReference type="PROSITE" id="PS50203"/>
    </source>
</evidence>
<dbReference type="SUPFAM" id="SSF54001">
    <property type="entry name" value="Cysteine proteinases"/>
    <property type="match status" value="1"/>
</dbReference>
<feature type="region of interest" description="Disordered" evidence="4">
    <location>
        <begin position="1"/>
        <end position="97"/>
    </location>
</feature>
<feature type="active site" evidence="2 3">
    <location>
        <position position="552"/>
    </location>
</feature>
<protein>
    <recommendedName>
        <fullName evidence="5">Calpain catalytic domain-containing protein</fullName>
    </recommendedName>
</protein>
<dbReference type="Pfam" id="PF00648">
    <property type="entry name" value="Peptidase_C2"/>
    <property type="match status" value="1"/>
</dbReference>
<feature type="active site" evidence="2 3">
    <location>
        <position position="530"/>
    </location>
</feature>
<dbReference type="PROSITE" id="PS50203">
    <property type="entry name" value="CALPAIN_CAT"/>
    <property type="match status" value="1"/>
</dbReference>
<dbReference type="InterPro" id="IPR000169">
    <property type="entry name" value="Pept_cys_AS"/>
</dbReference>
<evidence type="ECO:0000256" key="3">
    <source>
        <dbReference type="PROSITE-ProRule" id="PRU00239"/>
    </source>
</evidence>
<dbReference type="PRINTS" id="PR00704">
    <property type="entry name" value="CALPAIN"/>
</dbReference>
<dbReference type="PROSITE" id="PS00139">
    <property type="entry name" value="THIOL_PROTEASE_CYS"/>
    <property type="match status" value="1"/>
</dbReference>
<dbReference type="VEuPathDB" id="TriTrypDB:ADEAN_000771200"/>
<dbReference type="Pfam" id="PF09149">
    <property type="entry name" value="DUF1935"/>
    <property type="match status" value="1"/>
</dbReference>
<dbReference type="GO" id="GO:0006508">
    <property type="term" value="P:proteolysis"/>
    <property type="evidence" value="ECO:0007669"/>
    <property type="project" value="UniProtKB-KW"/>
</dbReference>
<comment type="similarity">
    <text evidence="1">Belongs to the peptidase C2 family.</text>
</comment>
<organism evidence="6 7">
    <name type="scientific">Angomonas deanei</name>
    <dbReference type="NCBI Taxonomy" id="59799"/>
    <lineage>
        <taxon>Eukaryota</taxon>
        <taxon>Discoba</taxon>
        <taxon>Euglenozoa</taxon>
        <taxon>Kinetoplastea</taxon>
        <taxon>Metakinetoplastina</taxon>
        <taxon>Trypanosomatida</taxon>
        <taxon>Trypanosomatidae</taxon>
        <taxon>Strigomonadinae</taxon>
        <taxon>Angomonas</taxon>
    </lineage>
</organism>
<feature type="compositionally biased region" description="Basic and acidic residues" evidence="4">
    <location>
        <begin position="44"/>
        <end position="53"/>
    </location>
</feature>
<feature type="compositionally biased region" description="Basic and acidic residues" evidence="4">
    <location>
        <begin position="22"/>
        <end position="31"/>
    </location>
</feature>
<keyword evidence="3" id="KW-0788">Thiol protease</keyword>
<dbReference type="SUPFAM" id="SSF101601">
    <property type="entry name" value="Smp-1-like"/>
    <property type="match status" value="1"/>
</dbReference>
<evidence type="ECO:0000256" key="2">
    <source>
        <dbReference type="PIRSR" id="PIRSR622684-1"/>
    </source>
</evidence>
<dbReference type="CDD" id="cd00044">
    <property type="entry name" value="CysPc"/>
    <property type="match status" value="1"/>
</dbReference>
<dbReference type="PANTHER" id="PTHR10183:SF423">
    <property type="entry name" value="LEUCINE-RICH REPEAT PROTEIN (LRRP)"/>
    <property type="match status" value="1"/>
</dbReference>
<proteinExistence type="inferred from homology"/>
<evidence type="ECO:0000256" key="4">
    <source>
        <dbReference type="SAM" id="MobiDB-lite"/>
    </source>
</evidence>
<name>A0A7G2CMA7_9TRYP</name>
<evidence type="ECO:0000313" key="6">
    <source>
        <dbReference type="EMBL" id="CAD2220197.1"/>
    </source>
</evidence>
<dbReference type="InterPro" id="IPR022684">
    <property type="entry name" value="Calpain_cysteine_protease"/>
</dbReference>
<keyword evidence="7" id="KW-1185">Reference proteome</keyword>
<dbReference type="EMBL" id="LR877160">
    <property type="protein sequence ID" value="CAD2220197.1"/>
    <property type="molecule type" value="Genomic_DNA"/>
</dbReference>
<gene>
    <name evidence="6" type="ORF">ADEAN_000771200</name>
</gene>
<keyword evidence="3" id="KW-0645">Protease</keyword>
<feature type="compositionally biased region" description="Acidic residues" evidence="4">
    <location>
        <begin position="32"/>
        <end position="43"/>
    </location>
</feature>
<dbReference type="InterPro" id="IPR015232">
    <property type="entry name" value="DUF1935"/>
</dbReference>
<dbReference type="InterPro" id="IPR036310">
    <property type="entry name" value="Smp-1-like_sf"/>
</dbReference>
<dbReference type="AlphaFoldDB" id="A0A7G2CMA7"/>
<feature type="active site" evidence="2 3">
    <location>
        <position position="345"/>
    </location>
</feature>
<dbReference type="GO" id="GO:0004198">
    <property type="term" value="F:calcium-dependent cysteine-type endopeptidase activity"/>
    <property type="evidence" value="ECO:0007669"/>
    <property type="project" value="InterPro"/>
</dbReference>
<keyword evidence="3" id="KW-0378">Hydrolase</keyword>
<accession>A0A7G2CMA7</accession>
<sequence>MSYPATEAGDISNDSIFSDSMEFDRAEKPEQDDPNQENPQEEEVPQHQDRYVDQDQEQSFPEPEQEPEPAAAAAPPPPTAGHMKPRKTATKPPQKWVPVDLAVPEDDPEDEFDIGTAQKPLYERDEEAPADKIVFQNGEPDIDGEITNCFKVPGLLYRIVNRKTKTWAFYNDSLPYQVVVTCTFGKQSKIEALDNTKLTRDENGDYIAEVTVYPCETELFVKGFVNGFKSKLRADPLSDDYFSQRATAQAEQSIQAEIDAIKAIAGDETDSEAILQICLDNDLPFVDLAFPPVQSSIEAGAGKPFKQLPWARPKMYLKPEQVDQIRLFRDGISPGDVNQGELGDCWFMCAVAAIAEHPRSVMQMFRHPKGPEYGRRERAIGAYRVTFNKNGLWRSVLVDDYLPVIATSPKFAHSNDPCEMWSAILEKAYAKLLQSYAMIQSGDPVQGLTDMTGSPSMRFDDPFEEAQSSGGASAALFKKWLEWKNEGYMLLLTTPGKAPAIIPGSNNVPDFKDNPELEEQMKGTSLLTGHAYAVLDVREFPKENVQLIKIRNAWKNGPDWAGNWSNTSPLWNKHANIAAECGFDPSETNALWMSMEDVLRHFEGGGVHFHKSDAMDYRVPLTFSNCRPSAVFHIEVAEPTDVILTLTNVDLRSLIVAEGSSDGPDNNQYPPVMLSLCTPVSPGDDVFKVKLNSSANTMAPSDSTWTFLQAREISMKVHLDPEEGPYLLVPRLLETETTSGSSTIGKPYEQLTNPVHFVNNYQRSFPDAADSDSKEIPVTLGVHSVLPLEDLKVQVMFRKIQGSNSVFDNFPKFPTDDVEEADELYYQVKESDKSFADERMGNML</sequence>
<evidence type="ECO:0000313" key="7">
    <source>
        <dbReference type="Proteomes" id="UP000515908"/>
    </source>
</evidence>
<dbReference type="Gene3D" id="2.60.40.1180">
    <property type="entry name" value="Golgi alpha-mannosidase II"/>
    <property type="match status" value="1"/>
</dbReference>
<dbReference type="Gene3D" id="3.90.70.10">
    <property type="entry name" value="Cysteine proteinases"/>
    <property type="match status" value="1"/>
</dbReference>
<dbReference type="PANTHER" id="PTHR10183">
    <property type="entry name" value="CALPAIN"/>
    <property type="match status" value="1"/>
</dbReference>
<dbReference type="InterPro" id="IPR013780">
    <property type="entry name" value="Glyco_hydro_b"/>
</dbReference>
<reference evidence="6 7" key="1">
    <citation type="submission" date="2020-08" db="EMBL/GenBank/DDBJ databases">
        <authorList>
            <person name="Newling K."/>
            <person name="Davey J."/>
            <person name="Forrester S."/>
        </authorList>
    </citation>
    <scope>NUCLEOTIDE SEQUENCE [LARGE SCALE GENOMIC DNA]</scope>
    <source>
        <strain evidence="7">Crithidia deanei Carvalho (ATCC PRA-265)</strain>
    </source>
</reference>